<dbReference type="EMBL" id="FOJO01000055">
    <property type="protein sequence ID" value="SFA62666.1"/>
    <property type="molecule type" value="Genomic_DNA"/>
</dbReference>
<name>A0A1I0UHD4_9RHOB</name>
<feature type="region of interest" description="Disordered" evidence="1">
    <location>
        <begin position="1"/>
        <end position="29"/>
    </location>
</feature>
<feature type="compositionally biased region" description="Basic and acidic residues" evidence="1">
    <location>
        <begin position="317"/>
        <end position="337"/>
    </location>
</feature>
<accession>A0A1I0UHD4</accession>
<dbReference type="AlphaFoldDB" id="A0A1I0UHD4"/>
<evidence type="ECO:0000256" key="1">
    <source>
        <dbReference type="SAM" id="MobiDB-lite"/>
    </source>
</evidence>
<feature type="compositionally biased region" description="Polar residues" evidence="1">
    <location>
        <begin position="1"/>
        <end position="18"/>
    </location>
</feature>
<organism evidence="2 3">
    <name type="scientific">Paracoccus halophilus</name>
    <dbReference type="NCBI Taxonomy" id="376733"/>
    <lineage>
        <taxon>Bacteria</taxon>
        <taxon>Pseudomonadati</taxon>
        <taxon>Pseudomonadota</taxon>
        <taxon>Alphaproteobacteria</taxon>
        <taxon>Rhodobacterales</taxon>
        <taxon>Paracoccaceae</taxon>
        <taxon>Paracoccus</taxon>
    </lineage>
</organism>
<reference evidence="2 3" key="1">
    <citation type="submission" date="2016-10" db="EMBL/GenBank/DDBJ databases">
        <authorList>
            <person name="de Groot N.N."/>
        </authorList>
    </citation>
    <scope>NUCLEOTIDE SEQUENCE [LARGE SCALE GENOMIC DNA]</scope>
    <source>
        <strain evidence="2 3">CGMCC 1.6117</strain>
    </source>
</reference>
<protein>
    <submittedName>
        <fullName evidence="2">Uncharacterized protein</fullName>
    </submittedName>
</protein>
<proteinExistence type="predicted"/>
<dbReference type="RefSeq" id="WP_074948232.1">
    <property type="nucleotide sequence ID" value="NZ_FOJO01000055.1"/>
</dbReference>
<dbReference type="Proteomes" id="UP000182312">
    <property type="component" value="Unassembled WGS sequence"/>
</dbReference>
<evidence type="ECO:0000313" key="3">
    <source>
        <dbReference type="Proteomes" id="UP000182312"/>
    </source>
</evidence>
<gene>
    <name evidence="2" type="ORF">SAMN04487972_1556</name>
</gene>
<evidence type="ECO:0000313" key="2">
    <source>
        <dbReference type="EMBL" id="SFA62666.1"/>
    </source>
</evidence>
<sequence>MNTPVPNLQPSFAQSRANHTAEHAPYPGRIQPQWQAAARRKGFRITARIRDRYHLALCCETCGESHASRIYTLMSARPQCPACQLARLEAEARAAGLTHLQRDPDHRHYSHYRSSCGHVIRRQHEIVRRVASDATGLRCETCHAAREASEARARGWILLGPDPEGDPNYRLYHHGCGHVQRVARANLQTGRFDCATCGPGWAAAPSYLYAMGFTLENGRALVKLGYARDPESRLVHQLLIDRRMPAAILRLVPLASGHAAIGIEKRLHAKLLRTHPEAVVDPASYAGKIRVRSEIYDSSLTPVVMALLDAVEADGGTDRAADGGTDHGAECNADGKADCPAAPSQDGHRI</sequence>
<feature type="region of interest" description="Disordered" evidence="1">
    <location>
        <begin position="317"/>
        <end position="350"/>
    </location>
</feature>